<dbReference type="SUPFAM" id="SSF103473">
    <property type="entry name" value="MFS general substrate transporter"/>
    <property type="match status" value="1"/>
</dbReference>
<feature type="transmembrane region" description="Helical" evidence="12">
    <location>
        <begin position="250"/>
        <end position="269"/>
    </location>
</feature>
<dbReference type="GO" id="GO:0005886">
    <property type="term" value="C:plasma membrane"/>
    <property type="evidence" value="ECO:0007669"/>
    <property type="project" value="UniProtKB-SubCell"/>
</dbReference>
<evidence type="ECO:0000256" key="1">
    <source>
        <dbReference type="ARBA" id="ARBA00003019"/>
    </source>
</evidence>
<dbReference type="InterPro" id="IPR036259">
    <property type="entry name" value="MFS_trans_sf"/>
</dbReference>
<organism evidence="13 14">
    <name type="scientific">Trichomonas vaginalis (strain ATCC PRA-98 / G3)</name>
    <dbReference type="NCBI Taxonomy" id="412133"/>
    <lineage>
        <taxon>Eukaryota</taxon>
        <taxon>Metamonada</taxon>
        <taxon>Parabasalia</taxon>
        <taxon>Trichomonadida</taxon>
        <taxon>Trichomonadidae</taxon>
        <taxon>Trichomonas</taxon>
    </lineage>
</organism>
<comment type="function">
    <text evidence="1">Mediates high-affinity intracellular uptake of the rare oligo-element molybdenum.</text>
</comment>
<dbReference type="AlphaFoldDB" id="A2EGG2"/>
<keyword evidence="6 12" id="KW-0812">Transmembrane</keyword>
<dbReference type="InParanoid" id="A2EGG2"/>
<feature type="transmembrane region" description="Helical" evidence="12">
    <location>
        <begin position="6"/>
        <end position="26"/>
    </location>
</feature>
<keyword evidence="9 12" id="KW-0472">Membrane</keyword>
<evidence type="ECO:0000256" key="4">
    <source>
        <dbReference type="ARBA" id="ARBA00022448"/>
    </source>
</evidence>
<dbReference type="InterPro" id="IPR008509">
    <property type="entry name" value="MOT2/MFSD5"/>
</dbReference>
<name>A2EGG2_TRIV3</name>
<dbReference type="GO" id="GO:0006811">
    <property type="term" value="P:monoatomic ion transport"/>
    <property type="evidence" value="ECO:0007669"/>
    <property type="project" value="UniProtKB-KW"/>
</dbReference>
<keyword evidence="7 12" id="KW-1133">Transmembrane helix</keyword>
<dbReference type="VEuPathDB" id="TrichDB:TVAG_404130"/>
<evidence type="ECO:0000256" key="2">
    <source>
        <dbReference type="ARBA" id="ARBA00004651"/>
    </source>
</evidence>
<dbReference type="VEuPathDB" id="TrichDB:TVAGG3_0675630"/>
<keyword evidence="8" id="KW-0406">Ion transport</keyword>
<sequence length="294" mass="33152">MNEALDTIILNSFRISLAIALIIIIYKRASAVQTINPDLKKLIHRYFSCYIALFLAAFIQMPYRCHLLLNKGLTHAQISEIFGIANIFVALWNLFMPIALKKLGHANLCIIVALSYFFNAGILAFGSQFTHFAIAGCLQGLTMPTAMMALMDYWMTEELLLPQNSNANYIFNEQRVAMSLFMSSSSSMISNAVAHNWGVEAIFSFTLSIPLASIILLVSLLHVKEKPEEKSIGGDFSKLKLWLTESPKNIIIIFTEIAFASSIISSYIICRRFYSLLLTNHQWDTYKAFTEFST</sequence>
<evidence type="ECO:0000256" key="10">
    <source>
        <dbReference type="ARBA" id="ARBA00030646"/>
    </source>
</evidence>
<evidence type="ECO:0000256" key="12">
    <source>
        <dbReference type="SAM" id="Phobius"/>
    </source>
</evidence>
<dbReference type="RefSeq" id="XP_001320468.1">
    <property type="nucleotide sequence ID" value="XM_001320433.1"/>
</dbReference>
<comment type="subcellular location">
    <subcellularLocation>
        <location evidence="2">Cell membrane</location>
        <topology evidence="2">Multi-pass membrane protein</topology>
    </subcellularLocation>
</comment>
<evidence type="ECO:0000256" key="3">
    <source>
        <dbReference type="ARBA" id="ARBA00021242"/>
    </source>
</evidence>
<evidence type="ECO:0000256" key="9">
    <source>
        <dbReference type="ARBA" id="ARBA00023136"/>
    </source>
</evidence>
<proteinExistence type="predicted"/>
<dbReference type="SMR" id="A2EGG2"/>
<dbReference type="PANTHER" id="PTHR23516">
    <property type="entry name" value="SAM (S-ADENOSYL METHIONINE) TRANSPORTER"/>
    <property type="match status" value="1"/>
</dbReference>
<reference evidence="13" key="2">
    <citation type="journal article" date="2007" name="Science">
        <title>Draft genome sequence of the sexually transmitted pathogen Trichomonas vaginalis.</title>
        <authorList>
            <person name="Carlton J.M."/>
            <person name="Hirt R.P."/>
            <person name="Silva J.C."/>
            <person name="Delcher A.L."/>
            <person name="Schatz M."/>
            <person name="Zhao Q."/>
            <person name="Wortman J.R."/>
            <person name="Bidwell S.L."/>
            <person name="Alsmark U.C.M."/>
            <person name="Besteiro S."/>
            <person name="Sicheritz-Ponten T."/>
            <person name="Noel C.J."/>
            <person name="Dacks J.B."/>
            <person name="Foster P.G."/>
            <person name="Simillion C."/>
            <person name="Van de Peer Y."/>
            <person name="Miranda-Saavedra D."/>
            <person name="Barton G.J."/>
            <person name="Westrop G.D."/>
            <person name="Mueller S."/>
            <person name="Dessi D."/>
            <person name="Fiori P.L."/>
            <person name="Ren Q."/>
            <person name="Paulsen I."/>
            <person name="Zhang H."/>
            <person name="Bastida-Corcuera F.D."/>
            <person name="Simoes-Barbosa A."/>
            <person name="Brown M.T."/>
            <person name="Hayes R.D."/>
            <person name="Mukherjee M."/>
            <person name="Okumura C.Y."/>
            <person name="Schneider R."/>
            <person name="Smith A.J."/>
            <person name="Vanacova S."/>
            <person name="Villalvazo M."/>
            <person name="Haas B.J."/>
            <person name="Pertea M."/>
            <person name="Feldblyum T.V."/>
            <person name="Utterback T.R."/>
            <person name="Shu C.L."/>
            <person name="Osoegawa K."/>
            <person name="de Jong P.J."/>
            <person name="Hrdy I."/>
            <person name="Horvathova L."/>
            <person name="Zubacova Z."/>
            <person name="Dolezal P."/>
            <person name="Malik S.B."/>
            <person name="Logsdon J.M. Jr."/>
            <person name="Henze K."/>
            <person name="Gupta A."/>
            <person name="Wang C.C."/>
            <person name="Dunne R.L."/>
            <person name="Upcroft J.A."/>
            <person name="Upcroft P."/>
            <person name="White O."/>
            <person name="Salzberg S.L."/>
            <person name="Tang P."/>
            <person name="Chiu C.-H."/>
            <person name="Lee Y.-S."/>
            <person name="Embley T.M."/>
            <person name="Coombs G.H."/>
            <person name="Mottram J.C."/>
            <person name="Tachezy J."/>
            <person name="Fraser-Liggett C.M."/>
            <person name="Johnson P.J."/>
        </authorList>
    </citation>
    <scope>NUCLEOTIDE SEQUENCE [LARGE SCALE GENOMIC DNA]</scope>
    <source>
        <strain evidence="13">G3</strain>
    </source>
</reference>
<dbReference type="Proteomes" id="UP000001542">
    <property type="component" value="Unassembled WGS sequence"/>
</dbReference>
<feature type="transmembrane region" description="Helical" evidence="12">
    <location>
        <begin position="75"/>
        <end position="95"/>
    </location>
</feature>
<keyword evidence="4" id="KW-0813">Transport</keyword>
<gene>
    <name evidence="13" type="ORF">TVAG_404130</name>
</gene>
<reference evidence="13" key="1">
    <citation type="submission" date="2006-10" db="EMBL/GenBank/DDBJ databases">
        <authorList>
            <person name="Amadeo P."/>
            <person name="Zhao Q."/>
            <person name="Wortman J."/>
            <person name="Fraser-Liggett C."/>
            <person name="Carlton J."/>
        </authorList>
    </citation>
    <scope>NUCLEOTIDE SEQUENCE</scope>
    <source>
        <strain evidence="13">G3</strain>
    </source>
</reference>
<evidence type="ECO:0000313" key="14">
    <source>
        <dbReference type="Proteomes" id="UP000001542"/>
    </source>
</evidence>
<dbReference type="KEGG" id="tva:4766130"/>
<evidence type="ECO:0000256" key="8">
    <source>
        <dbReference type="ARBA" id="ARBA00023065"/>
    </source>
</evidence>
<keyword evidence="5" id="KW-1003">Cell membrane</keyword>
<accession>A2EGG2</accession>
<feature type="transmembrane region" description="Helical" evidence="12">
    <location>
        <begin position="107"/>
        <end position="126"/>
    </location>
</feature>
<protein>
    <recommendedName>
        <fullName evidence="3">Molybdate-anion transporter</fullName>
    </recommendedName>
    <alternativeName>
        <fullName evidence="10">Major facilitator superfamily domain-containing protein 5</fullName>
    </alternativeName>
    <alternativeName>
        <fullName evidence="11">Molybdate transporter 2 homolog</fullName>
    </alternativeName>
</protein>
<dbReference type="GO" id="GO:0015098">
    <property type="term" value="F:molybdate ion transmembrane transporter activity"/>
    <property type="evidence" value="ECO:0007669"/>
    <property type="project" value="InterPro"/>
</dbReference>
<evidence type="ECO:0000256" key="6">
    <source>
        <dbReference type="ARBA" id="ARBA00022692"/>
    </source>
</evidence>
<evidence type="ECO:0000256" key="11">
    <source>
        <dbReference type="ARBA" id="ARBA00032555"/>
    </source>
</evidence>
<evidence type="ECO:0000313" key="13">
    <source>
        <dbReference type="EMBL" id="EAY08245.1"/>
    </source>
</evidence>
<feature type="transmembrane region" description="Helical" evidence="12">
    <location>
        <begin position="46"/>
        <end position="63"/>
    </location>
</feature>
<feature type="transmembrane region" description="Helical" evidence="12">
    <location>
        <begin position="132"/>
        <end position="155"/>
    </location>
</feature>
<evidence type="ECO:0000256" key="5">
    <source>
        <dbReference type="ARBA" id="ARBA00022475"/>
    </source>
</evidence>
<dbReference type="PANTHER" id="PTHR23516:SF1">
    <property type="entry name" value="MOLYBDATE-ANION TRANSPORTER"/>
    <property type="match status" value="1"/>
</dbReference>
<dbReference type="Gene3D" id="1.20.1250.20">
    <property type="entry name" value="MFS general substrate transporter like domains"/>
    <property type="match status" value="1"/>
</dbReference>
<evidence type="ECO:0000256" key="7">
    <source>
        <dbReference type="ARBA" id="ARBA00022989"/>
    </source>
</evidence>
<feature type="transmembrane region" description="Helical" evidence="12">
    <location>
        <begin position="201"/>
        <end position="221"/>
    </location>
</feature>
<dbReference type="EMBL" id="DS113382">
    <property type="protein sequence ID" value="EAY08245.1"/>
    <property type="molecule type" value="Genomic_DNA"/>
</dbReference>
<keyword evidence="14" id="KW-1185">Reference proteome</keyword>